<evidence type="ECO:0000313" key="2">
    <source>
        <dbReference type="Proteomes" id="UP000758701"/>
    </source>
</evidence>
<evidence type="ECO:0000313" key="1">
    <source>
        <dbReference type="EMBL" id="MBZ6156242.1"/>
    </source>
</evidence>
<reference evidence="1 2" key="1">
    <citation type="submission" date="2021-06" db="EMBL/GenBank/DDBJ databases">
        <title>Ecological speciation of a Streptomyces species isolated from different habitats and geographic origins.</title>
        <authorList>
            <person name="Wang J."/>
        </authorList>
    </citation>
    <scope>NUCLEOTIDE SEQUENCE [LARGE SCALE GENOMIC DNA]</scope>
    <source>
        <strain evidence="1 2">FXJ8.012</strain>
    </source>
</reference>
<proteinExistence type="predicted"/>
<protein>
    <submittedName>
        <fullName evidence="1">Uncharacterized protein</fullName>
    </submittedName>
</protein>
<dbReference type="Proteomes" id="UP000758701">
    <property type="component" value="Unassembled WGS sequence"/>
</dbReference>
<name>A0ABS7WE54_STROV</name>
<sequence>MPVPTDPRSPKQRVADQLAAARRELTREGLSRSQRRALADRIHGLEGQARRLTARFALSYATAAGPVTKTALPADRVERIGALAARGADRGEVWDIAVRDEAGADVTGDFGCFAE</sequence>
<gene>
    <name evidence="1" type="ORF">KVH32_34560</name>
</gene>
<dbReference type="EMBL" id="JAHSTP010000025">
    <property type="protein sequence ID" value="MBZ6156242.1"/>
    <property type="molecule type" value="Genomic_DNA"/>
</dbReference>
<comment type="caution">
    <text evidence="1">The sequence shown here is derived from an EMBL/GenBank/DDBJ whole genome shotgun (WGS) entry which is preliminary data.</text>
</comment>
<keyword evidence="2" id="KW-1185">Reference proteome</keyword>
<accession>A0ABS7WE54</accession>
<organism evidence="1 2">
    <name type="scientific">Streptomyces olivaceus</name>
    <dbReference type="NCBI Taxonomy" id="47716"/>
    <lineage>
        <taxon>Bacteria</taxon>
        <taxon>Bacillati</taxon>
        <taxon>Actinomycetota</taxon>
        <taxon>Actinomycetes</taxon>
        <taxon>Kitasatosporales</taxon>
        <taxon>Streptomycetaceae</taxon>
        <taxon>Streptomyces</taxon>
    </lineage>
</organism>
<dbReference type="RefSeq" id="WP_224310462.1">
    <property type="nucleotide sequence ID" value="NZ_JAHSST010000031.1"/>
</dbReference>